<dbReference type="EMBL" id="CP090167">
    <property type="protein sequence ID" value="UJO17317.1"/>
    <property type="molecule type" value="Genomic_DNA"/>
</dbReference>
<reference evidence="1" key="1">
    <citation type="submission" date="2021-12" db="EMBL/GenBank/DDBJ databases">
        <authorList>
            <person name="Zaccaron A."/>
            <person name="Stergiopoulos I."/>
        </authorList>
    </citation>
    <scope>NUCLEOTIDE SEQUENCE</scope>
    <source>
        <strain evidence="1">Race5_Kim</strain>
    </source>
</reference>
<evidence type="ECO:0000313" key="2">
    <source>
        <dbReference type="Proteomes" id="UP000756132"/>
    </source>
</evidence>
<sequence length="117" mass="12594">MLSDLRACTAAVMCQRGLEAFPTWRTVPPGAQLNQSQLLSSASVVSGGIVQHMGKTSIVFPDNGQKAVLSSIQRAGHVRVPTEVVVRLLIPASVSRPCRPCRPCRLHDVSTMFPVCL</sequence>
<keyword evidence="2" id="KW-1185">Reference proteome</keyword>
<dbReference type="GeneID" id="71985598"/>
<dbReference type="KEGG" id="ffu:CLAFUR5_05720"/>
<dbReference type="RefSeq" id="XP_047761683.1">
    <property type="nucleotide sequence ID" value="XM_047904868.1"/>
</dbReference>
<proteinExistence type="predicted"/>
<dbReference type="Proteomes" id="UP000756132">
    <property type="component" value="Chromosome 5"/>
</dbReference>
<reference evidence="1" key="2">
    <citation type="journal article" date="2022" name="Microb. Genom.">
        <title>A chromosome-scale genome assembly of the tomato pathogen Cladosporium fulvum reveals a compartmentalized genome architecture and the presence of a dispensable chromosome.</title>
        <authorList>
            <person name="Zaccaron A.Z."/>
            <person name="Chen L.H."/>
            <person name="Samaras A."/>
            <person name="Stergiopoulos I."/>
        </authorList>
    </citation>
    <scope>NUCLEOTIDE SEQUENCE</scope>
    <source>
        <strain evidence="1">Race5_Kim</strain>
    </source>
</reference>
<organism evidence="1 2">
    <name type="scientific">Passalora fulva</name>
    <name type="common">Tomato leaf mold</name>
    <name type="synonym">Cladosporium fulvum</name>
    <dbReference type="NCBI Taxonomy" id="5499"/>
    <lineage>
        <taxon>Eukaryota</taxon>
        <taxon>Fungi</taxon>
        <taxon>Dikarya</taxon>
        <taxon>Ascomycota</taxon>
        <taxon>Pezizomycotina</taxon>
        <taxon>Dothideomycetes</taxon>
        <taxon>Dothideomycetidae</taxon>
        <taxon>Mycosphaerellales</taxon>
        <taxon>Mycosphaerellaceae</taxon>
        <taxon>Fulvia</taxon>
    </lineage>
</organism>
<protein>
    <submittedName>
        <fullName evidence="1">Uncharacterized protein</fullName>
    </submittedName>
</protein>
<evidence type="ECO:0000313" key="1">
    <source>
        <dbReference type="EMBL" id="UJO17317.1"/>
    </source>
</evidence>
<name>A0A9Q8LH15_PASFU</name>
<dbReference type="AlphaFoldDB" id="A0A9Q8LH15"/>
<gene>
    <name evidence="1" type="ORF">CLAFUR5_05720</name>
</gene>
<accession>A0A9Q8LH15</accession>